<evidence type="ECO:0000313" key="3">
    <source>
        <dbReference type="Proteomes" id="UP000001471"/>
    </source>
</evidence>
<feature type="region of interest" description="Disordered" evidence="1">
    <location>
        <begin position="27"/>
        <end position="52"/>
    </location>
</feature>
<dbReference type="AlphaFoldDB" id="B2WCW7"/>
<dbReference type="InParanoid" id="B2WCW7"/>
<accession>B2WCW7</accession>
<sequence length="58" mass="6120">MDVVTADAIRAPSCTFHVVKLASSCIDSTTPFSPWSTPSPGDRDTSQNPLPGGFVKLI</sequence>
<dbReference type="EMBL" id="DS231622">
    <property type="protein sequence ID" value="EDU50745.1"/>
    <property type="molecule type" value="Genomic_DNA"/>
</dbReference>
<feature type="compositionally biased region" description="Low complexity" evidence="1">
    <location>
        <begin position="28"/>
        <end position="40"/>
    </location>
</feature>
<gene>
    <name evidence="2" type="ORF">PTRG_07826</name>
</gene>
<evidence type="ECO:0000313" key="2">
    <source>
        <dbReference type="EMBL" id="EDU50745.1"/>
    </source>
</evidence>
<organism evidence="2 3">
    <name type="scientific">Pyrenophora tritici-repentis (strain Pt-1C-BFP)</name>
    <name type="common">Wheat tan spot fungus</name>
    <name type="synonym">Drechslera tritici-repentis</name>
    <dbReference type="NCBI Taxonomy" id="426418"/>
    <lineage>
        <taxon>Eukaryota</taxon>
        <taxon>Fungi</taxon>
        <taxon>Dikarya</taxon>
        <taxon>Ascomycota</taxon>
        <taxon>Pezizomycotina</taxon>
        <taxon>Dothideomycetes</taxon>
        <taxon>Pleosporomycetidae</taxon>
        <taxon>Pleosporales</taxon>
        <taxon>Pleosporineae</taxon>
        <taxon>Pleosporaceae</taxon>
        <taxon>Pyrenophora</taxon>
    </lineage>
</organism>
<reference evidence="3" key="1">
    <citation type="journal article" date="2013" name="G3 (Bethesda)">
        <title>Comparative genomics of a plant-pathogenic fungus, Pyrenophora tritici-repentis, reveals transduplication and the impact of repeat elements on pathogenicity and population divergence.</title>
        <authorList>
            <person name="Manning V.A."/>
            <person name="Pandelova I."/>
            <person name="Dhillon B."/>
            <person name="Wilhelm L.J."/>
            <person name="Goodwin S.B."/>
            <person name="Berlin A.M."/>
            <person name="Figueroa M."/>
            <person name="Freitag M."/>
            <person name="Hane J.K."/>
            <person name="Henrissat B."/>
            <person name="Holman W.H."/>
            <person name="Kodira C.D."/>
            <person name="Martin J."/>
            <person name="Oliver R.P."/>
            <person name="Robbertse B."/>
            <person name="Schackwitz W."/>
            <person name="Schwartz D.C."/>
            <person name="Spatafora J.W."/>
            <person name="Turgeon B.G."/>
            <person name="Yandava C."/>
            <person name="Young S."/>
            <person name="Zhou S."/>
            <person name="Zeng Q."/>
            <person name="Grigoriev I.V."/>
            <person name="Ma L.-J."/>
            <person name="Ciuffetti L.M."/>
        </authorList>
    </citation>
    <scope>NUCLEOTIDE SEQUENCE [LARGE SCALE GENOMIC DNA]</scope>
    <source>
        <strain evidence="3">Pt-1C-BFP</strain>
    </source>
</reference>
<dbReference type="Proteomes" id="UP000001471">
    <property type="component" value="Unassembled WGS sequence"/>
</dbReference>
<dbReference type="HOGENOM" id="CLU_2980188_0_0_1"/>
<evidence type="ECO:0000256" key="1">
    <source>
        <dbReference type="SAM" id="MobiDB-lite"/>
    </source>
</evidence>
<protein>
    <submittedName>
        <fullName evidence="2">Uncharacterized protein</fullName>
    </submittedName>
</protein>
<proteinExistence type="predicted"/>
<name>B2WCW7_PYRTR</name>